<accession>A0A4Z2IED6</accession>
<dbReference type="EMBL" id="SRLO01000099">
    <property type="protein sequence ID" value="TNN75804.1"/>
    <property type="molecule type" value="Genomic_DNA"/>
</dbReference>
<comment type="caution">
    <text evidence="1">The sequence shown here is derived from an EMBL/GenBank/DDBJ whole genome shotgun (WGS) entry which is preliminary data.</text>
</comment>
<evidence type="ECO:0000313" key="1">
    <source>
        <dbReference type="EMBL" id="TNN75804.1"/>
    </source>
</evidence>
<sequence>MHHPNIEYVPQTGKLVATGDFIPTCSRFAACLSKAGLRPLRAAEGGRETPFTLSAPLSIGQI</sequence>
<gene>
    <name evidence="1" type="ORF">EYF80_013951</name>
</gene>
<proteinExistence type="predicted"/>
<evidence type="ECO:0000313" key="2">
    <source>
        <dbReference type="Proteomes" id="UP000314294"/>
    </source>
</evidence>
<dbReference type="Proteomes" id="UP000314294">
    <property type="component" value="Unassembled WGS sequence"/>
</dbReference>
<protein>
    <submittedName>
        <fullName evidence="1">Uncharacterized protein</fullName>
    </submittedName>
</protein>
<keyword evidence="2" id="KW-1185">Reference proteome</keyword>
<dbReference type="AlphaFoldDB" id="A0A4Z2IED6"/>
<name>A0A4Z2IED6_9TELE</name>
<reference evidence="1 2" key="1">
    <citation type="submission" date="2019-03" db="EMBL/GenBank/DDBJ databases">
        <title>First draft genome of Liparis tanakae, snailfish: a comprehensive survey of snailfish specific genes.</title>
        <authorList>
            <person name="Kim W."/>
            <person name="Song I."/>
            <person name="Jeong J.-H."/>
            <person name="Kim D."/>
            <person name="Kim S."/>
            <person name="Ryu S."/>
            <person name="Song J.Y."/>
            <person name="Lee S.K."/>
        </authorList>
    </citation>
    <scope>NUCLEOTIDE SEQUENCE [LARGE SCALE GENOMIC DNA]</scope>
    <source>
        <tissue evidence="1">Muscle</tissue>
    </source>
</reference>
<organism evidence="1 2">
    <name type="scientific">Liparis tanakae</name>
    <name type="common">Tanaka's snailfish</name>
    <dbReference type="NCBI Taxonomy" id="230148"/>
    <lineage>
        <taxon>Eukaryota</taxon>
        <taxon>Metazoa</taxon>
        <taxon>Chordata</taxon>
        <taxon>Craniata</taxon>
        <taxon>Vertebrata</taxon>
        <taxon>Euteleostomi</taxon>
        <taxon>Actinopterygii</taxon>
        <taxon>Neopterygii</taxon>
        <taxon>Teleostei</taxon>
        <taxon>Neoteleostei</taxon>
        <taxon>Acanthomorphata</taxon>
        <taxon>Eupercaria</taxon>
        <taxon>Perciformes</taxon>
        <taxon>Cottioidei</taxon>
        <taxon>Cottales</taxon>
        <taxon>Liparidae</taxon>
        <taxon>Liparis</taxon>
    </lineage>
</organism>